<evidence type="ECO:0000256" key="7">
    <source>
        <dbReference type="ARBA" id="ARBA00023004"/>
    </source>
</evidence>
<dbReference type="EMBL" id="CP028136">
    <property type="protein sequence ID" value="AVR46775.1"/>
    <property type="molecule type" value="Genomic_DNA"/>
</dbReference>
<evidence type="ECO:0000259" key="11">
    <source>
        <dbReference type="SMART" id="SM00478"/>
    </source>
</evidence>
<dbReference type="PANTHER" id="PTHR42944">
    <property type="entry name" value="ADENINE DNA GLYCOSYLASE"/>
    <property type="match status" value="1"/>
</dbReference>
<evidence type="ECO:0000256" key="10">
    <source>
        <dbReference type="ARBA" id="ARBA00023295"/>
    </source>
</evidence>
<keyword evidence="8" id="KW-0411">Iron-sulfur</keyword>
<name>A0A2R3Z929_9FLAO</name>
<keyword evidence="6" id="KW-0378">Hydrolase</keyword>
<evidence type="ECO:0000256" key="9">
    <source>
        <dbReference type="ARBA" id="ARBA00023204"/>
    </source>
</evidence>
<evidence type="ECO:0000256" key="1">
    <source>
        <dbReference type="ARBA" id="ARBA00001966"/>
    </source>
</evidence>
<dbReference type="SMART" id="SM00525">
    <property type="entry name" value="FES"/>
    <property type="match status" value="1"/>
</dbReference>
<keyword evidence="13" id="KW-1185">Reference proteome</keyword>
<feature type="domain" description="HhH-GPD" evidence="11">
    <location>
        <begin position="45"/>
        <end position="195"/>
    </location>
</feature>
<evidence type="ECO:0000256" key="8">
    <source>
        <dbReference type="ARBA" id="ARBA00023014"/>
    </source>
</evidence>
<dbReference type="InterPro" id="IPR003265">
    <property type="entry name" value="HhH-GPD_domain"/>
</dbReference>
<dbReference type="Pfam" id="PF00730">
    <property type="entry name" value="HhH-GPD"/>
    <property type="match status" value="1"/>
</dbReference>
<evidence type="ECO:0000256" key="3">
    <source>
        <dbReference type="ARBA" id="ARBA00008343"/>
    </source>
</evidence>
<comment type="similarity">
    <text evidence="3">Belongs to the Nth/MutY family.</text>
</comment>
<dbReference type="GO" id="GO:0006284">
    <property type="term" value="P:base-excision repair"/>
    <property type="evidence" value="ECO:0007669"/>
    <property type="project" value="InterPro"/>
</dbReference>
<evidence type="ECO:0000313" key="12">
    <source>
        <dbReference type="EMBL" id="AVR46775.1"/>
    </source>
</evidence>
<dbReference type="PIRSF" id="PIRSF001435">
    <property type="entry name" value="Nth"/>
    <property type="match status" value="1"/>
</dbReference>
<comment type="cofactor">
    <cofactor evidence="1">
        <name>[4Fe-4S] cluster</name>
        <dbReference type="ChEBI" id="CHEBI:49883"/>
    </cofactor>
</comment>
<dbReference type="Proteomes" id="UP000241507">
    <property type="component" value="Chromosome"/>
</dbReference>
<evidence type="ECO:0000256" key="2">
    <source>
        <dbReference type="ARBA" id="ARBA00002933"/>
    </source>
</evidence>
<comment type="function">
    <text evidence="2">Adenine glycosylase active on G-A mispairs. MutY also corrects error-prone DNA synthesis past GO lesions which are due to the oxidatively damaged form of guanine: 7,8-dihydro-8-oxoguanine (8-oxo-dGTP).</text>
</comment>
<dbReference type="GO" id="GO:0006298">
    <property type="term" value="P:mismatch repair"/>
    <property type="evidence" value="ECO:0007669"/>
    <property type="project" value="TreeGrafter"/>
</dbReference>
<gene>
    <name evidence="12" type="ORF">C7S20_16735</name>
</gene>
<dbReference type="InterPro" id="IPR023170">
    <property type="entry name" value="HhH_base_excis_C"/>
</dbReference>
<dbReference type="InterPro" id="IPR044298">
    <property type="entry name" value="MIG/MutY"/>
</dbReference>
<dbReference type="GO" id="GO:0032357">
    <property type="term" value="F:oxidized purine DNA binding"/>
    <property type="evidence" value="ECO:0007669"/>
    <property type="project" value="TreeGrafter"/>
</dbReference>
<dbReference type="KEGG" id="grs:C7S20_16735"/>
<dbReference type="PANTHER" id="PTHR42944:SF1">
    <property type="entry name" value="ADENINE DNA GLYCOSYLASE"/>
    <property type="match status" value="1"/>
</dbReference>
<dbReference type="InterPro" id="IPR003651">
    <property type="entry name" value="Endonuclease3_FeS-loop_motif"/>
</dbReference>
<protein>
    <recommendedName>
        <fullName evidence="11">HhH-GPD domain-containing protein</fullName>
    </recommendedName>
</protein>
<proteinExistence type="inferred from homology"/>
<dbReference type="GO" id="GO:0035485">
    <property type="term" value="F:adenine/guanine mispair binding"/>
    <property type="evidence" value="ECO:0007669"/>
    <property type="project" value="TreeGrafter"/>
</dbReference>
<evidence type="ECO:0000256" key="4">
    <source>
        <dbReference type="ARBA" id="ARBA00022723"/>
    </source>
</evidence>
<dbReference type="InterPro" id="IPR011257">
    <property type="entry name" value="DNA_glycosylase"/>
</dbReference>
<dbReference type="RefSeq" id="WP_107013546.1">
    <property type="nucleotide sequence ID" value="NZ_CP028136.1"/>
</dbReference>
<dbReference type="GO" id="GO:0046872">
    <property type="term" value="F:metal ion binding"/>
    <property type="evidence" value="ECO:0007669"/>
    <property type="project" value="UniProtKB-KW"/>
</dbReference>
<dbReference type="Gene3D" id="1.10.1670.10">
    <property type="entry name" value="Helix-hairpin-Helix base-excision DNA repair enzymes (C-terminal)"/>
    <property type="match status" value="1"/>
</dbReference>
<accession>A0A2R3Z929</accession>
<dbReference type="SMART" id="SM00478">
    <property type="entry name" value="ENDO3c"/>
    <property type="match status" value="1"/>
</dbReference>
<keyword evidence="9" id="KW-0234">DNA repair</keyword>
<evidence type="ECO:0000256" key="6">
    <source>
        <dbReference type="ARBA" id="ARBA00022801"/>
    </source>
</evidence>
<keyword evidence="7" id="KW-0408">Iron</keyword>
<dbReference type="GO" id="GO:0034039">
    <property type="term" value="F:8-oxo-7,8-dihydroguanine DNA N-glycosylase activity"/>
    <property type="evidence" value="ECO:0007669"/>
    <property type="project" value="TreeGrafter"/>
</dbReference>
<sequence>MKEIPDTKIFKFQRVILNWYKENGRHFKWRNPSASNYQKIIVEVLLQRTKAETIANFFSDFLKLYPSWKKLSTASEKDIQSVLRPIGLYNQKGSRLYKMAQEMRCKNGRFPKSREEVEKIPMMGQYIANAYELFILNKPAPLLDVNMARVLERYFGPRKLVDIRYDPYLKKLSMDVVNHKFPKKINWAILDLGAMVCKKKNPNCQICPLKENCLYFNDNILE</sequence>
<keyword evidence="4" id="KW-0479">Metal-binding</keyword>
<reference evidence="13" key="1">
    <citation type="submission" date="2018-03" db="EMBL/GenBank/DDBJ databases">
        <title>Gramella fulva sp. nov., isolated from a dry surface of tidal flat.</title>
        <authorList>
            <person name="Hwang S.H."/>
            <person name="Hwang W.M."/>
            <person name="Kang K."/>
            <person name="Ahn T.-Y."/>
        </authorList>
    </citation>
    <scope>NUCLEOTIDE SEQUENCE [LARGE SCALE GENOMIC DNA]</scope>
    <source>
        <strain evidence="13">SH35</strain>
    </source>
</reference>
<dbReference type="GO" id="GO:0000701">
    <property type="term" value="F:purine-specific mismatch base pair DNA N-glycosylase activity"/>
    <property type="evidence" value="ECO:0007669"/>
    <property type="project" value="TreeGrafter"/>
</dbReference>
<dbReference type="GO" id="GO:0051539">
    <property type="term" value="F:4 iron, 4 sulfur cluster binding"/>
    <property type="evidence" value="ECO:0007669"/>
    <property type="project" value="InterPro"/>
</dbReference>
<organism evidence="12 13">
    <name type="scientific">Christiangramia fulva</name>
    <dbReference type="NCBI Taxonomy" id="2126553"/>
    <lineage>
        <taxon>Bacteria</taxon>
        <taxon>Pseudomonadati</taxon>
        <taxon>Bacteroidota</taxon>
        <taxon>Flavobacteriia</taxon>
        <taxon>Flavobacteriales</taxon>
        <taxon>Flavobacteriaceae</taxon>
        <taxon>Christiangramia</taxon>
    </lineage>
</organism>
<dbReference type="SUPFAM" id="SSF48150">
    <property type="entry name" value="DNA-glycosylase"/>
    <property type="match status" value="1"/>
</dbReference>
<keyword evidence="10" id="KW-0326">Glycosidase</keyword>
<evidence type="ECO:0000313" key="13">
    <source>
        <dbReference type="Proteomes" id="UP000241507"/>
    </source>
</evidence>
<keyword evidence="5" id="KW-0227">DNA damage</keyword>
<dbReference type="AlphaFoldDB" id="A0A2R3Z929"/>
<evidence type="ECO:0000256" key="5">
    <source>
        <dbReference type="ARBA" id="ARBA00022763"/>
    </source>
</evidence>
<dbReference type="OrthoDB" id="9802365at2"/>
<dbReference type="CDD" id="cd00056">
    <property type="entry name" value="ENDO3c"/>
    <property type="match status" value="1"/>
</dbReference>
<dbReference type="Gene3D" id="1.10.340.30">
    <property type="entry name" value="Hypothetical protein, domain 2"/>
    <property type="match status" value="1"/>
</dbReference>